<evidence type="ECO:0000313" key="3">
    <source>
        <dbReference type="Proteomes" id="UP000518752"/>
    </source>
</evidence>
<feature type="region of interest" description="Disordered" evidence="1">
    <location>
        <begin position="1"/>
        <end position="124"/>
    </location>
</feature>
<comment type="caution">
    <text evidence="2">The sequence shown here is derived from an EMBL/GenBank/DDBJ whole genome shotgun (WGS) entry which is preliminary data.</text>
</comment>
<dbReference type="OrthoDB" id="3261714at2759"/>
<reference evidence="2 3" key="1">
    <citation type="journal article" date="2020" name="ISME J.">
        <title>Uncovering the hidden diversity of litter-decomposition mechanisms in mushroom-forming fungi.</title>
        <authorList>
            <person name="Floudas D."/>
            <person name="Bentzer J."/>
            <person name="Ahren D."/>
            <person name="Johansson T."/>
            <person name="Persson P."/>
            <person name="Tunlid A."/>
        </authorList>
    </citation>
    <scope>NUCLEOTIDE SEQUENCE [LARGE SCALE GENOMIC DNA]</scope>
    <source>
        <strain evidence="2 3">CBS 406.79</strain>
    </source>
</reference>
<feature type="compositionally biased region" description="Gly residues" evidence="1">
    <location>
        <begin position="363"/>
        <end position="372"/>
    </location>
</feature>
<feature type="compositionally biased region" description="Basic and acidic residues" evidence="1">
    <location>
        <begin position="337"/>
        <end position="351"/>
    </location>
</feature>
<feature type="compositionally biased region" description="Basic and acidic residues" evidence="1">
    <location>
        <begin position="293"/>
        <end position="303"/>
    </location>
</feature>
<feature type="compositionally biased region" description="Basic and acidic residues" evidence="1">
    <location>
        <begin position="102"/>
        <end position="114"/>
    </location>
</feature>
<feature type="compositionally biased region" description="Low complexity" evidence="1">
    <location>
        <begin position="79"/>
        <end position="90"/>
    </location>
</feature>
<keyword evidence="3" id="KW-1185">Reference proteome</keyword>
<dbReference type="Proteomes" id="UP000518752">
    <property type="component" value="Unassembled WGS sequence"/>
</dbReference>
<evidence type="ECO:0000256" key="1">
    <source>
        <dbReference type="SAM" id="MobiDB-lite"/>
    </source>
</evidence>
<organism evidence="2 3">
    <name type="scientific">Collybiopsis confluens</name>
    <dbReference type="NCBI Taxonomy" id="2823264"/>
    <lineage>
        <taxon>Eukaryota</taxon>
        <taxon>Fungi</taxon>
        <taxon>Dikarya</taxon>
        <taxon>Basidiomycota</taxon>
        <taxon>Agaricomycotina</taxon>
        <taxon>Agaricomycetes</taxon>
        <taxon>Agaricomycetidae</taxon>
        <taxon>Agaricales</taxon>
        <taxon>Marasmiineae</taxon>
        <taxon>Omphalotaceae</taxon>
        <taxon>Collybiopsis</taxon>
    </lineage>
</organism>
<evidence type="ECO:0008006" key="4">
    <source>
        <dbReference type="Google" id="ProtNLM"/>
    </source>
</evidence>
<proteinExistence type="predicted"/>
<feature type="compositionally biased region" description="Polar residues" evidence="1">
    <location>
        <begin position="282"/>
        <end position="292"/>
    </location>
</feature>
<dbReference type="EMBL" id="JAACJN010000008">
    <property type="protein sequence ID" value="KAF5391857.1"/>
    <property type="molecule type" value="Genomic_DNA"/>
</dbReference>
<protein>
    <recommendedName>
        <fullName evidence="4">Extracellular mutant protein 11 C-terminal domain-containing protein</fullName>
    </recommendedName>
</protein>
<evidence type="ECO:0000313" key="2">
    <source>
        <dbReference type="EMBL" id="KAF5391857.1"/>
    </source>
</evidence>
<accession>A0A8H5HYH6</accession>
<feature type="region of interest" description="Disordered" evidence="1">
    <location>
        <begin position="276"/>
        <end position="308"/>
    </location>
</feature>
<feature type="compositionally biased region" description="Basic and acidic residues" evidence="1">
    <location>
        <begin position="219"/>
        <end position="234"/>
    </location>
</feature>
<sequence length="477" mass="52464">MSTRTPFIPSNPRPASRVAHATDSADKNPQFIPDVGNPLHDTHNKSTSSAENESSSIPVKTLNISGLLKRTAPGSGRRSSSIQLENSNSSANDPPALSATPAKERSSARRDKDGPSSILAPKPINGASAADLLSASFKTPSVSTPSVSTLRVTAEAHIPISEEENPHPPQTLQYKFGVNAPPQRVLINAESNSNSRNNMPPPPVNTFMPKIAHSHRHHQDRDRSNSNKRSRADLGSDDDLRDPEGMYAGQVKRYKSAADAKSTQMGMGFEYMEDDMERSARHSFSPQPTSSPIERDETRRGPRDSYQQHLNSSGYQIHASPTQEFHPMHRQSLHEMLEDHRSDRDGADHHGRMPVGSSTLNNSGGGNAEGGRGSDALDKLLKCQADVYVEDNLDRYERLATRWKECPMDEWVKGTDEIIAKYTKILDFVKDHMSAKLKLFTSFDEKVEAHNTVLRERAKVLDSAKSKLVAQGGNLIG</sequence>
<dbReference type="AlphaFoldDB" id="A0A8H5HYH6"/>
<name>A0A8H5HYH6_9AGAR</name>
<feature type="compositionally biased region" description="Low complexity" evidence="1">
    <location>
        <begin position="46"/>
        <end position="56"/>
    </location>
</feature>
<feature type="region of interest" description="Disordered" evidence="1">
    <location>
        <begin position="337"/>
        <end position="372"/>
    </location>
</feature>
<gene>
    <name evidence="2" type="ORF">D9757_001815</name>
</gene>
<feature type="region of interest" description="Disordered" evidence="1">
    <location>
        <begin position="191"/>
        <end position="244"/>
    </location>
</feature>